<gene>
    <name evidence="4" type="ORF">R1Y80_20095</name>
</gene>
<feature type="compositionally biased region" description="Low complexity" evidence="2">
    <location>
        <begin position="1208"/>
        <end position="1224"/>
    </location>
</feature>
<dbReference type="EMBL" id="CP136798">
    <property type="protein sequence ID" value="XCN18783.1"/>
    <property type="molecule type" value="Genomic_DNA"/>
</dbReference>
<dbReference type="RefSeq" id="WP_354598928.1">
    <property type="nucleotide sequence ID" value="NZ_CP136798.1"/>
</dbReference>
<sequence>MPLAQAAEADGLGRPDVPESRASKVREITTPGAKKAREKVQKDREANARQAAEARKEQRSAWPAPGTATVKTADGGAAAVAGDIPVTMKGTGGKGAVPAGTATKVTVHDRDAAVRAGVNGVLLQVEPEASGRALFSVGYAELGAAVGGGWSQRLRLVSLPACAVTTPEKTDCRKQTPLKSENDASRQTLSAPVTLAARNARSGGLSAAPAVFALAAAGAGEGEAPNGSGDYSATPVNESASWEAGASSGDFSWSYDFTAPPAAAGPSPELSLSYSSGSVDGMTATTNNQGTAVGEGFSLTESFIERTYGSCDDDGHDGVYDQCWKYDNAKLVLNGKSSLLIKDKTSGTWRLKDDDASVVTRSTGADNGDDNGEHWTITTGEGTKYVFGLNKLDGADGRRTNSTWTVPVFGDDAGEPGYDKGDAFSDRWAQQAWRWNLDYVEDTSGNAATYWYAKEGNHYKKNKADTANASYDRGGYVKEIRYGLRKGALFTDDADAKVTFGYAERCTAKDCSELNEDTADNWPDVPFDAICTSGDEDCLALGPSYFSRKRLTSIDTFSWSAGKSAYDPVDSWELTQRYLDGGDIGDTSDHVLTLQSIKRLGRTGTVIEMDPVSFTYQMRPNRVDGTDDILPLTRPRVSTITSETGAITQVTLSDAECARSEVTGAAEDRNTRNCFPQYWNVNGAENASVDWFHKYRVLAVTVSDPTGQNEAVEHAYSYSGAAWNYSDDPFIPQKERTWSDWRGYREVTAYTGAKQTTRSKTVSLFMQGMDGDKLKDGSTRSVDVAPLASPDLGLATLKDSDQYAGRLRQEVTYSGSTPISATSSEPWSKETGRQDIPGAADHVARYVRTGKETTHTYLTVPRTWRSRTITSTYDDYGMVHRADDRGDDAKSGDETCTRTWYARNPAAGLTSLTSRERVVGKACAVEDTDLDLPADSSRRGDVLSDKATAYDDLTWSAGMKPTKGLKTWTGRAKGYTAAAPAWQTVERAAHDVLGRATAVTDAADEKTVTAYTPAASGPVTKKVVTDPKGFRTTSFIDPRRGLDERVYDANLKKTEFAHDALGRLTDVWRPNRNKSAGYSPSQKFGYGLSATKQSWVSASTLKADGETYNTTYTLYDALLRQLQVQSPSPQGGRLLTDTRYDSRGQAYEEYEEIFDPESEPATTYARAEYGEAPKQVETVRDGAERTTASTLYVYGVKKWTTTTSYTGDSTATTAQQGGTAQRTITDARGRRTEQREYAGPSPLDKDFGGGLGVPFSATGFGHTLDDKQKSITGPDGAVWSYGFDLFGRQTRATDPDKGTSSLGYDALDQLVRSTDSRDRSVLTAYDEIGRVTATWDGVKDDAHQLTERTYDTLLKGQPTSNTRYVGGRNGKAYTKAVTAYDSLDRATGTTLSLPGDDPLVKAGAPATIPFSTAFRLDGTLGNNKEPALGGLPSEVIEYDYTNLGQVTSIKGATGYLLDADYSALGRAQQYTLGTANTESHKKVYVTNTFEEGTGRLTRTHVTDQTHPYMLMDLNYTFDEAGNITAIADPTTLGGDSAAETQCFSYDGNRRLTEAWTPASQKCADERDATKLSGPAPYWTSYTYNKAGQRTSETDHAVEADRTTTHCYEEGRPHVLSGTSPSADCADPEDSYGYDASGNTTRRPGDNGDQALQWSTEGRLAHLTDGGDTTDYLYDADGKLLIRSAENGERILYTGNTELHLRSDGTTWAQRSYNSGSLSIAVRTNEKGGNKLSYLAGDHQNTQTLAVSADSSQTYTKRRSTPFGNDRGGATGGTWPDDKGFLGKTKDASTGLTHTDAREYDAEIGQFLSVDPKLSTEQGQSLNGYAYANNNPTTFTDPTGEAVPECNEPQKYGITCRGGIPVSSGGGGGGGGGAPCPSLTNPQCPEYRGGGGSGGGGGGGGGTGGGGGGGTYGPVVYGPPSCGMPPLAACGPVYGPPAQPVLVMGPDPAPIFSFSANCGIETDWNYLCNAGNGLMTSGAYAQEGFSAAGALTSKARADMRSNRQSAQILKSMKTHPGVARVGEIGNSRWMGYAGKGLLVGGVAFTAYSNYQATGGDIPLTAVETVVDTAVVMGATKVGATLGATIGTAIAPGVGTVVGGAIGAGVGAVSGIIATGTVNNVISKGWKKLFG</sequence>
<evidence type="ECO:0000256" key="2">
    <source>
        <dbReference type="SAM" id="MobiDB-lite"/>
    </source>
</evidence>
<dbReference type="InterPro" id="IPR056823">
    <property type="entry name" value="TEN-like_YD-shell"/>
</dbReference>
<evidence type="ECO:0000256" key="1">
    <source>
        <dbReference type="ARBA" id="ARBA00022737"/>
    </source>
</evidence>
<feature type="region of interest" description="Disordered" evidence="2">
    <location>
        <begin position="1"/>
        <end position="70"/>
    </location>
</feature>
<feature type="compositionally biased region" description="Basic and acidic residues" evidence="2">
    <location>
        <begin position="1225"/>
        <end position="1236"/>
    </location>
</feature>
<proteinExistence type="predicted"/>
<accession>A0AAU8KRZ8</accession>
<dbReference type="Gene3D" id="2.180.10.10">
    <property type="entry name" value="RHS repeat-associated core"/>
    <property type="match status" value="1"/>
</dbReference>
<protein>
    <submittedName>
        <fullName evidence="4">RHS repeat-associated core domain-containing protein</fullName>
    </submittedName>
</protein>
<dbReference type="InterPro" id="IPR022385">
    <property type="entry name" value="Rhs_assc_core"/>
</dbReference>
<organism evidence="4">
    <name type="scientific">Streptomyces sp. JL1001</name>
    <dbReference type="NCBI Taxonomy" id="3078227"/>
    <lineage>
        <taxon>Bacteria</taxon>
        <taxon>Bacillati</taxon>
        <taxon>Actinomycetota</taxon>
        <taxon>Actinomycetes</taxon>
        <taxon>Kitasatosporales</taxon>
        <taxon>Streptomycetaceae</taxon>
        <taxon>Streptomyces</taxon>
    </lineage>
</organism>
<feature type="domain" description="Teneurin-like YD-shell" evidence="3">
    <location>
        <begin position="1479"/>
        <end position="1831"/>
    </location>
</feature>
<feature type="region of interest" description="Disordered" evidence="2">
    <location>
        <begin position="814"/>
        <end position="835"/>
    </location>
</feature>
<evidence type="ECO:0000313" key="4">
    <source>
        <dbReference type="EMBL" id="XCN18783.1"/>
    </source>
</evidence>
<dbReference type="NCBIfam" id="TIGR03696">
    <property type="entry name" value="Rhs_assc_core"/>
    <property type="match status" value="1"/>
</dbReference>
<dbReference type="Pfam" id="PF25023">
    <property type="entry name" value="TEN_YD-shell"/>
    <property type="match status" value="1"/>
</dbReference>
<feature type="region of interest" description="Disordered" evidence="2">
    <location>
        <begin position="1208"/>
        <end position="1249"/>
    </location>
</feature>
<dbReference type="PANTHER" id="PTHR32305">
    <property type="match status" value="1"/>
</dbReference>
<name>A0AAU8KRZ8_9ACTN</name>
<feature type="compositionally biased region" description="Basic and acidic residues" evidence="2">
    <location>
        <begin position="38"/>
        <end position="59"/>
    </location>
</feature>
<feature type="region of interest" description="Disordered" evidence="2">
    <location>
        <begin position="169"/>
        <end position="189"/>
    </location>
</feature>
<dbReference type="Pfam" id="PF05593">
    <property type="entry name" value="RHS_repeat"/>
    <property type="match status" value="1"/>
</dbReference>
<dbReference type="PANTHER" id="PTHR32305:SF17">
    <property type="entry name" value="TRNA NUCLEASE WAPA"/>
    <property type="match status" value="1"/>
</dbReference>
<dbReference type="InterPro" id="IPR050708">
    <property type="entry name" value="T6SS_VgrG/RHS"/>
</dbReference>
<dbReference type="InterPro" id="IPR031325">
    <property type="entry name" value="RHS_repeat"/>
</dbReference>
<feature type="compositionally biased region" description="Basic and acidic residues" evidence="2">
    <location>
        <begin position="1775"/>
        <end position="1786"/>
    </location>
</feature>
<feature type="compositionally biased region" description="Polar residues" evidence="2">
    <location>
        <begin position="814"/>
        <end position="826"/>
    </location>
</feature>
<reference evidence="4" key="1">
    <citation type="submission" date="2023-10" db="EMBL/GenBank/DDBJ databases">
        <title>Complete genome sequence of Streptomyces sp. JL1001.</title>
        <authorList>
            <person name="Jiang L."/>
        </authorList>
    </citation>
    <scope>NUCLEOTIDE SEQUENCE</scope>
    <source>
        <strain evidence="4">JL1001</strain>
    </source>
</reference>
<feature type="compositionally biased region" description="Basic and acidic residues" evidence="2">
    <location>
        <begin position="11"/>
        <end position="27"/>
    </location>
</feature>
<feature type="compositionally biased region" description="Basic and acidic residues" evidence="2">
    <location>
        <begin position="169"/>
        <end position="184"/>
    </location>
</feature>
<keyword evidence="1" id="KW-0677">Repeat</keyword>
<feature type="region of interest" description="Disordered" evidence="2">
    <location>
        <begin position="1747"/>
        <end position="1789"/>
    </location>
</feature>
<evidence type="ECO:0000259" key="3">
    <source>
        <dbReference type="Pfam" id="PF25023"/>
    </source>
</evidence>